<name>A0ABS1HCJ5_9BACL</name>
<evidence type="ECO:0000313" key="4">
    <source>
        <dbReference type="Proteomes" id="UP000618943"/>
    </source>
</evidence>
<proteinExistence type="predicted"/>
<evidence type="ECO:0000256" key="1">
    <source>
        <dbReference type="ARBA" id="ARBA00022729"/>
    </source>
</evidence>
<dbReference type="InterPro" id="IPR014755">
    <property type="entry name" value="Cu-Rt/internalin_Ig-like"/>
</dbReference>
<dbReference type="Proteomes" id="UP000618943">
    <property type="component" value="Unassembled WGS sequence"/>
</dbReference>
<evidence type="ECO:0000313" key="3">
    <source>
        <dbReference type="EMBL" id="MBK3497132.1"/>
    </source>
</evidence>
<feature type="signal peptide" evidence="2">
    <location>
        <begin position="1"/>
        <end position="30"/>
    </location>
</feature>
<gene>
    <name evidence="3" type="ORF">JFL43_20310</name>
</gene>
<feature type="chain" id="PRO_5046384674" evidence="2">
    <location>
        <begin position="31"/>
        <end position="1102"/>
    </location>
</feature>
<reference evidence="3 4" key="1">
    <citation type="submission" date="2020-12" db="EMBL/GenBank/DDBJ databases">
        <title>YIM B01967 draft genome.</title>
        <authorList>
            <person name="Yan X."/>
        </authorList>
    </citation>
    <scope>NUCLEOTIDE SEQUENCE [LARGE SCALE GENOMIC DNA]</scope>
    <source>
        <strain evidence="3 4">YIM B01967</strain>
    </source>
</reference>
<dbReference type="Gene3D" id="2.60.40.1220">
    <property type="match status" value="1"/>
</dbReference>
<dbReference type="EMBL" id="JAEOAH010000050">
    <property type="protein sequence ID" value="MBK3497132.1"/>
    <property type="molecule type" value="Genomic_DNA"/>
</dbReference>
<accession>A0ABS1HCJ5</accession>
<protein>
    <submittedName>
        <fullName evidence="3">Uncharacterized protein</fullName>
    </submittedName>
</protein>
<keyword evidence="4" id="KW-1185">Reference proteome</keyword>
<organism evidence="3 4">
    <name type="scientific">Viridibacillus soli</name>
    <dbReference type="NCBI Taxonomy" id="2798301"/>
    <lineage>
        <taxon>Bacteria</taxon>
        <taxon>Bacillati</taxon>
        <taxon>Bacillota</taxon>
        <taxon>Bacilli</taxon>
        <taxon>Bacillales</taxon>
        <taxon>Caryophanaceae</taxon>
        <taxon>Viridibacillus</taxon>
    </lineage>
</organism>
<keyword evidence="1 2" id="KW-0732">Signal</keyword>
<sequence length="1102" mass="115332">MGKFNLKFVKPVASLAIGAAVLTGSFAVTGATDTASAKAATVKVSKGKLVTAKTGKVVKGYKTYKSVLYKDGKKFSGVYKNTYYKTGKKATALYKGTYYKSGKKGTGLYKNVYYKNGKKGDGFYGTGSAKKWYQDGKLLTGLGKNSGKYYIKGKLANGILTYKGVEKLYKDGVVVVTVVDAAKAINNTTVEVTFASAQKASDISAGRFVIEGLEITNAAVKQSDDKVIVLTTSAQVGDKTYTVALDGVKSRTFKGVSNVQATAITNQTPSLQGVIGKQVTVKTQVDVPAGQSKAGIAVTFNITNSADTSVGNFGKRITAEVFTDANGVASYSYTQYAAGTDDTVEAYPTGNASVKATAAKVYWGNALRLTVADVTVGSKLANGSKKVYKISSLENAGGYVNVTFKENVGVNPDKLVRDVEVLDVKSNSAYPYQVTTGGVGFAKVKLDSKGEGTFTLKGTNATVTPVVFADGSYKKDYEGVEAQWSGDNKLSSTELQAEAASITFEKHSTVGVSVKAIGESRAASKTAKGDGGREYTVTVADKDGKLAPNGTKAYVTFAEGSLSKDKKVYINGSVAVEGGRHLVTVEKDGQVTFKLTGELDGYATPTVYLDNGKTVGSFDKEDEFAVSEQVYFVNAVVENAKLAPNKEKVEIGTPATFTYQSVDQNGFPYYADNGVYEVTFQVQAHFGDITVDGKSVSAGKPGSFTVKSTNGVASIKVVSSLQGTVTVNASTSQKSLPNKDASVEFVKASDLDTIVVSESIVEAVKKASNITEVKAALKGFDTYETLSDAGKTNVATTIYHSSDKSASFIGKTIASEKAKENSVDAKAAATAFVNTHATAIAYTPSVVSALKDTTDVRYVKSKAFVDAYEALSNKVVAELNTNTKTQYILLKAAVASVVANEESDKQQNEATAKVALAAINTQSVSSPDATVANYKDAGITDVVAANLTAVNTAVTTAKDFGKLTKADIQKIVSKVVVDEGLAAINAQSVSTPDATVANYKDAGIKDVTATNLTAVNTAVTTAPGFGSLTSTQIQGEVDKVVATISLAAINAGTEVYTDYAKAGVKNVTVYNFTSVKAAVAAERAVKGALTIIEIQAVVDGVK</sequence>
<evidence type="ECO:0000256" key="2">
    <source>
        <dbReference type="SAM" id="SignalP"/>
    </source>
</evidence>
<dbReference type="RefSeq" id="WP_200750435.1">
    <property type="nucleotide sequence ID" value="NZ_JAEOAH010000050.1"/>
</dbReference>
<comment type="caution">
    <text evidence="3">The sequence shown here is derived from an EMBL/GenBank/DDBJ whole genome shotgun (WGS) entry which is preliminary data.</text>
</comment>